<dbReference type="SUPFAM" id="SSF56112">
    <property type="entry name" value="Protein kinase-like (PK-like)"/>
    <property type="match status" value="1"/>
</dbReference>
<organism evidence="2 3">
    <name type="scientific">Ectocarpus siliculosus</name>
    <name type="common">Brown alga</name>
    <name type="synonym">Conferva siliculosa</name>
    <dbReference type="NCBI Taxonomy" id="2880"/>
    <lineage>
        <taxon>Eukaryota</taxon>
        <taxon>Sar</taxon>
        <taxon>Stramenopiles</taxon>
        <taxon>Ochrophyta</taxon>
        <taxon>PX clade</taxon>
        <taxon>Phaeophyceae</taxon>
        <taxon>Ectocarpales</taxon>
        <taxon>Ectocarpaceae</taxon>
        <taxon>Ectocarpus</taxon>
    </lineage>
</organism>
<dbReference type="OrthoDB" id="10254945at2759"/>
<protein>
    <submittedName>
        <fullName evidence="2">Uncharacterized protein</fullName>
    </submittedName>
</protein>
<sequence>MVSFVASFMSRNISGYSKEDLGTVSHPGCGENDPEADAENRGPKKADWEQLCKSTPPQRQAAINILVISLFGVRTVPLRNTAGQWPQLKVGALDLGRAKAVLSAAAHLHASFWPEPPAAAAGWEPRRHSQPQSPKRQEDHGREQQRHPDLGPGHHHCDGGGRYARGLHKQGTFWSLEKRDAGDLAGLEEEYQKLLGNFRPLLPAAWFESPHQGGDAVGDAARHPGVCAGADERHLGRRLAARALSLDAAVHANGDGVLASSGGGKRGRSLVHGDLKTWNVFFKTGGWAEAGEQGEGAAARDGGGVDAQGPAAAAGGKVKIIDWQVWFVLEVGVVTNEWCGEGLAATDAAYVICTSLEPSLLSRERELLDHYHAELSRGLEARFGKPSAPEGGGGSDGAWYPSGQFADDYRVAFLDYMRCVVSTLWKGLTPEKMDRNRSSGPGMSLINRSARHMQWMIEKATRLLDELDSLEEDK</sequence>
<dbReference type="Proteomes" id="UP000002630">
    <property type="component" value="Unassembled WGS sequence"/>
</dbReference>
<evidence type="ECO:0000313" key="2">
    <source>
        <dbReference type="EMBL" id="CBN80176.1"/>
    </source>
</evidence>
<dbReference type="InParanoid" id="D8LDB8"/>
<feature type="region of interest" description="Disordered" evidence="1">
    <location>
        <begin position="119"/>
        <end position="162"/>
    </location>
</feature>
<accession>D8LDB8</accession>
<name>D8LDB8_ECTSI</name>
<evidence type="ECO:0000313" key="3">
    <source>
        <dbReference type="Proteomes" id="UP000002630"/>
    </source>
</evidence>
<feature type="region of interest" description="Disordered" evidence="1">
    <location>
        <begin position="19"/>
        <end position="49"/>
    </location>
</feature>
<feature type="compositionally biased region" description="Basic and acidic residues" evidence="1">
    <location>
        <begin position="135"/>
        <end position="149"/>
    </location>
</feature>
<feature type="compositionally biased region" description="Basic and acidic residues" evidence="1">
    <location>
        <begin position="38"/>
        <end position="49"/>
    </location>
</feature>
<dbReference type="EMBL" id="FN649760">
    <property type="protein sequence ID" value="CBN80176.1"/>
    <property type="molecule type" value="Genomic_DNA"/>
</dbReference>
<proteinExistence type="predicted"/>
<evidence type="ECO:0000256" key="1">
    <source>
        <dbReference type="SAM" id="MobiDB-lite"/>
    </source>
</evidence>
<keyword evidence="3" id="KW-1185">Reference proteome</keyword>
<dbReference type="InterPro" id="IPR011009">
    <property type="entry name" value="Kinase-like_dom_sf"/>
</dbReference>
<dbReference type="eggNOG" id="ENOG502SDPS">
    <property type="taxonomic scope" value="Eukaryota"/>
</dbReference>
<reference evidence="2 3" key="1">
    <citation type="journal article" date="2010" name="Nature">
        <title>The Ectocarpus genome and the independent evolution of multicellularity in brown algae.</title>
        <authorList>
            <person name="Cock J.M."/>
            <person name="Sterck L."/>
            <person name="Rouze P."/>
            <person name="Scornet D."/>
            <person name="Allen A.E."/>
            <person name="Amoutzias G."/>
            <person name="Anthouard V."/>
            <person name="Artiguenave F."/>
            <person name="Aury J.M."/>
            <person name="Badger J.H."/>
            <person name="Beszteri B."/>
            <person name="Billiau K."/>
            <person name="Bonnet E."/>
            <person name="Bothwell J.H."/>
            <person name="Bowler C."/>
            <person name="Boyen C."/>
            <person name="Brownlee C."/>
            <person name="Carrano C.J."/>
            <person name="Charrier B."/>
            <person name="Cho G.Y."/>
            <person name="Coelho S.M."/>
            <person name="Collen J."/>
            <person name="Corre E."/>
            <person name="Da Silva C."/>
            <person name="Delage L."/>
            <person name="Delaroque N."/>
            <person name="Dittami S.M."/>
            <person name="Doulbeau S."/>
            <person name="Elias M."/>
            <person name="Farnham G."/>
            <person name="Gachon C.M."/>
            <person name="Gschloessl B."/>
            <person name="Heesch S."/>
            <person name="Jabbari K."/>
            <person name="Jubin C."/>
            <person name="Kawai H."/>
            <person name="Kimura K."/>
            <person name="Kloareg B."/>
            <person name="Kupper F.C."/>
            <person name="Lang D."/>
            <person name="Le Bail A."/>
            <person name="Leblanc C."/>
            <person name="Lerouge P."/>
            <person name="Lohr M."/>
            <person name="Lopez P.J."/>
            <person name="Martens C."/>
            <person name="Maumus F."/>
            <person name="Michel G."/>
            <person name="Miranda-Saavedra D."/>
            <person name="Morales J."/>
            <person name="Moreau H."/>
            <person name="Motomura T."/>
            <person name="Nagasato C."/>
            <person name="Napoli C.A."/>
            <person name="Nelson D.R."/>
            <person name="Nyvall-Collen P."/>
            <person name="Peters A.F."/>
            <person name="Pommier C."/>
            <person name="Potin P."/>
            <person name="Poulain J."/>
            <person name="Quesneville H."/>
            <person name="Read B."/>
            <person name="Rensing S.A."/>
            <person name="Ritter A."/>
            <person name="Rousvoal S."/>
            <person name="Samanta M."/>
            <person name="Samson G."/>
            <person name="Schroeder D.C."/>
            <person name="Segurens B."/>
            <person name="Strittmatter M."/>
            <person name="Tonon T."/>
            <person name="Tregear J.W."/>
            <person name="Valentin K."/>
            <person name="von Dassow P."/>
            <person name="Yamagishi T."/>
            <person name="Van de Peer Y."/>
            <person name="Wincker P."/>
        </authorList>
    </citation>
    <scope>NUCLEOTIDE SEQUENCE [LARGE SCALE GENOMIC DNA]</scope>
    <source>
        <strain evidence="3">Ec32 / CCAP1310/4</strain>
    </source>
</reference>
<gene>
    <name evidence="2" type="ORF">Esi_0116_0051</name>
</gene>
<dbReference type="AlphaFoldDB" id="D8LDB8"/>